<dbReference type="PANTHER" id="PTHR10155:SF16">
    <property type="entry name" value="SUPPRESSOR OF CYTOKINE SIGNALING 2"/>
    <property type="match status" value="1"/>
</dbReference>
<evidence type="ECO:0008006" key="11">
    <source>
        <dbReference type="Google" id="ProtNLM"/>
    </source>
</evidence>
<dbReference type="InterPro" id="IPR036036">
    <property type="entry name" value="SOCS_box-like_dom_sf"/>
</dbReference>
<keyword evidence="3" id="KW-0833">Ubl conjugation pathway</keyword>
<dbReference type="InterPro" id="IPR000980">
    <property type="entry name" value="SH2"/>
</dbReference>
<dbReference type="SUPFAM" id="SSF55550">
    <property type="entry name" value="SH2 domain"/>
    <property type="match status" value="1"/>
</dbReference>
<feature type="compositionally biased region" description="Basic residues" evidence="6">
    <location>
        <begin position="73"/>
        <end position="87"/>
    </location>
</feature>
<dbReference type="SMART" id="SM00252">
    <property type="entry name" value="SH2"/>
    <property type="match status" value="1"/>
</dbReference>
<comment type="caution">
    <text evidence="9">The sequence shown here is derived from an EMBL/GenBank/DDBJ whole genome shotgun (WGS) entry which is preliminary data.</text>
</comment>
<gene>
    <name evidence="9" type="ORF">LSH36_269g02003</name>
</gene>
<feature type="region of interest" description="Disordered" evidence="6">
    <location>
        <begin position="227"/>
        <end position="249"/>
    </location>
</feature>
<feature type="region of interest" description="Disordered" evidence="6">
    <location>
        <begin position="59"/>
        <end position="100"/>
    </location>
</feature>
<dbReference type="SUPFAM" id="SSF158235">
    <property type="entry name" value="SOCS box-like"/>
    <property type="match status" value="1"/>
</dbReference>
<evidence type="ECO:0000256" key="6">
    <source>
        <dbReference type="SAM" id="MobiDB-lite"/>
    </source>
</evidence>
<dbReference type="GO" id="GO:0005942">
    <property type="term" value="C:phosphatidylinositol 3-kinase complex"/>
    <property type="evidence" value="ECO:0007669"/>
    <property type="project" value="TreeGrafter"/>
</dbReference>
<dbReference type="PROSITE" id="PS50225">
    <property type="entry name" value="SOCS"/>
    <property type="match status" value="1"/>
</dbReference>
<reference evidence="9" key="1">
    <citation type="journal article" date="2023" name="Mol. Biol. Evol.">
        <title>Third-Generation Sequencing Reveals the Adaptive Role of the Epigenome in Three Deep-Sea Polychaetes.</title>
        <authorList>
            <person name="Perez M."/>
            <person name="Aroh O."/>
            <person name="Sun Y."/>
            <person name="Lan Y."/>
            <person name="Juniper S.K."/>
            <person name="Young C.R."/>
            <person name="Angers B."/>
            <person name="Qian P.Y."/>
        </authorList>
    </citation>
    <scope>NUCLEOTIDE SEQUENCE</scope>
    <source>
        <strain evidence="9">P08H-3</strain>
    </source>
</reference>
<dbReference type="GO" id="GO:0035556">
    <property type="term" value="P:intracellular signal transduction"/>
    <property type="evidence" value="ECO:0007669"/>
    <property type="project" value="InterPro"/>
</dbReference>
<dbReference type="PROSITE" id="PS50001">
    <property type="entry name" value="SH2"/>
    <property type="match status" value="1"/>
</dbReference>
<evidence type="ECO:0000256" key="5">
    <source>
        <dbReference type="PROSITE-ProRule" id="PRU00191"/>
    </source>
</evidence>
<evidence type="ECO:0000313" key="9">
    <source>
        <dbReference type="EMBL" id="KAK2154384.1"/>
    </source>
</evidence>
<feature type="domain" description="SH2" evidence="7">
    <location>
        <begin position="282"/>
        <end position="394"/>
    </location>
</feature>
<keyword evidence="2" id="KW-0734">Signal transduction inhibitor</keyword>
<dbReference type="GO" id="GO:0046935">
    <property type="term" value="F:1-phosphatidylinositol-3-kinase regulator activity"/>
    <property type="evidence" value="ECO:0007669"/>
    <property type="project" value="TreeGrafter"/>
</dbReference>
<name>A0AAD9JJK5_9ANNE</name>
<evidence type="ECO:0000259" key="7">
    <source>
        <dbReference type="PROSITE" id="PS50001"/>
    </source>
</evidence>
<evidence type="ECO:0000256" key="1">
    <source>
        <dbReference type="ARBA" id="ARBA00022604"/>
    </source>
</evidence>
<evidence type="ECO:0000256" key="2">
    <source>
        <dbReference type="ARBA" id="ARBA00022700"/>
    </source>
</evidence>
<proteinExistence type="predicted"/>
<dbReference type="GO" id="GO:0046854">
    <property type="term" value="P:phosphatidylinositol phosphate biosynthetic process"/>
    <property type="evidence" value="ECO:0007669"/>
    <property type="project" value="TreeGrafter"/>
</dbReference>
<organism evidence="9 10">
    <name type="scientific">Paralvinella palmiformis</name>
    <dbReference type="NCBI Taxonomy" id="53620"/>
    <lineage>
        <taxon>Eukaryota</taxon>
        <taxon>Metazoa</taxon>
        <taxon>Spiralia</taxon>
        <taxon>Lophotrochozoa</taxon>
        <taxon>Annelida</taxon>
        <taxon>Polychaeta</taxon>
        <taxon>Sedentaria</taxon>
        <taxon>Canalipalpata</taxon>
        <taxon>Terebellida</taxon>
        <taxon>Terebelliformia</taxon>
        <taxon>Alvinellidae</taxon>
        <taxon>Paralvinella</taxon>
    </lineage>
</organism>
<accession>A0AAD9JJK5</accession>
<evidence type="ECO:0000256" key="3">
    <source>
        <dbReference type="ARBA" id="ARBA00022786"/>
    </source>
</evidence>
<feature type="compositionally biased region" description="Low complexity" evidence="6">
    <location>
        <begin position="229"/>
        <end position="244"/>
    </location>
</feature>
<dbReference type="PANTHER" id="PTHR10155">
    <property type="entry name" value="PHOSPHATIDYLINOSITOL 3-KINASE REGULATORY SUBUNIT"/>
    <property type="match status" value="1"/>
</dbReference>
<keyword evidence="10" id="KW-1185">Reference proteome</keyword>
<dbReference type="InterPro" id="IPR036860">
    <property type="entry name" value="SH2_dom_sf"/>
</dbReference>
<dbReference type="Proteomes" id="UP001208570">
    <property type="component" value="Unassembled WGS sequence"/>
</dbReference>
<feature type="domain" description="SOCS box" evidence="8">
    <location>
        <begin position="389"/>
        <end position="441"/>
    </location>
</feature>
<dbReference type="EMBL" id="JAODUP010000269">
    <property type="protein sequence ID" value="KAK2154384.1"/>
    <property type="molecule type" value="Genomic_DNA"/>
</dbReference>
<dbReference type="Gene3D" id="3.30.505.10">
    <property type="entry name" value="SH2 domain"/>
    <property type="match status" value="1"/>
</dbReference>
<evidence type="ECO:0000313" key="10">
    <source>
        <dbReference type="Proteomes" id="UP001208570"/>
    </source>
</evidence>
<sequence>MTSWCPNVVYAGITDRTLLPNNMVMTLATKLHHQESGITGQLQRTRMNMKREHMAGGQMMMARPSPNPEDNHHHHHHHHHRHHHHQQHQQPQPNGHCASEEQTDVAINLVTCLPDRQDGVAQSATSACLLEQRVNRGKDSCDIKAKRVFLCVPFSINTRPCLCQTDGRHTLKADDGFDGLLMSPRSPLKRDADVGNPSERTTSPGSRSSVLSSAELQKYENIPVPGIIPRSKATSSPTPPAQAANGSRTDPITFYSRISCLGHEYDKASIIKAEHRLQASGFYYDRTSVQQAKRMLHSAEVGTFLVRISSQPSHFFALSVKTNRGTTSIRIAYDCGHFRLDADPDSVAKMPSFDCIISLIEYYVVQSASDARNRCVFLESNGRRDTPVILTRPFRDRPQSLRHLCRRNVHYHFSGSALERLLDEHSASVQVRQYLQSYPYAL</sequence>
<evidence type="ECO:0000256" key="4">
    <source>
        <dbReference type="ARBA" id="ARBA00022999"/>
    </source>
</evidence>
<feature type="compositionally biased region" description="Polar residues" evidence="6">
    <location>
        <begin position="198"/>
        <end position="214"/>
    </location>
</feature>
<keyword evidence="4 5" id="KW-0727">SH2 domain</keyword>
<feature type="region of interest" description="Disordered" evidence="6">
    <location>
        <begin position="173"/>
        <end position="214"/>
    </location>
</feature>
<evidence type="ECO:0000259" key="8">
    <source>
        <dbReference type="PROSITE" id="PS50225"/>
    </source>
</evidence>
<dbReference type="InterPro" id="IPR001496">
    <property type="entry name" value="SOCS_box"/>
</dbReference>
<dbReference type="AlphaFoldDB" id="A0AAD9JJK5"/>
<dbReference type="GO" id="GO:0009968">
    <property type="term" value="P:negative regulation of signal transduction"/>
    <property type="evidence" value="ECO:0007669"/>
    <property type="project" value="UniProtKB-KW"/>
</dbReference>
<keyword evidence="1" id="KW-0341">Growth regulation</keyword>
<dbReference type="Pfam" id="PF00017">
    <property type="entry name" value="SH2"/>
    <property type="match status" value="1"/>
</dbReference>
<protein>
    <recommendedName>
        <fullName evidence="11">Suppressor of cytokine signaling</fullName>
    </recommendedName>
</protein>